<dbReference type="GO" id="GO:0005634">
    <property type="term" value="C:nucleus"/>
    <property type="evidence" value="ECO:0007669"/>
    <property type="project" value="UniProtKB-SubCell"/>
</dbReference>
<feature type="compositionally biased region" description="Low complexity" evidence="18">
    <location>
        <begin position="123"/>
        <end position="138"/>
    </location>
</feature>
<feature type="compositionally biased region" description="Basic and acidic residues" evidence="18">
    <location>
        <begin position="105"/>
        <end position="122"/>
    </location>
</feature>
<dbReference type="AlphaFoldDB" id="A0A9J7N221"/>
<evidence type="ECO:0000256" key="11">
    <source>
        <dbReference type="ARBA" id="ARBA00023163"/>
    </source>
</evidence>
<feature type="domain" description="Chromo" evidence="19">
    <location>
        <begin position="38"/>
        <end position="89"/>
    </location>
</feature>
<comment type="catalytic activity">
    <reaction evidence="17">
        <text>L-lysyl-[histone] + acetyl-CoA = N(6)-acetyl-L-lysyl-[histone] + CoA + H(+)</text>
        <dbReference type="Rhea" id="RHEA:21992"/>
        <dbReference type="Rhea" id="RHEA-COMP:9845"/>
        <dbReference type="Rhea" id="RHEA-COMP:11338"/>
        <dbReference type="ChEBI" id="CHEBI:15378"/>
        <dbReference type="ChEBI" id="CHEBI:29969"/>
        <dbReference type="ChEBI" id="CHEBI:57287"/>
        <dbReference type="ChEBI" id="CHEBI:57288"/>
        <dbReference type="ChEBI" id="CHEBI:61930"/>
        <dbReference type="EC" id="2.3.1.48"/>
    </reaction>
    <physiologicalReaction direction="left-to-right" evidence="17">
        <dbReference type="Rhea" id="RHEA:21993"/>
    </physiologicalReaction>
</comment>
<comment type="similarity">
    <text evidence="2">Belongs to the MYST (SAS/MOZ) family.</text>
</comment>
<evidence type="ECO:0000256" key="8">
    <source>
        <dbReference type="ARBA" id="ARBA00022833"/>
    </source>
</evidence>
<evidence type="ECO:0000256" key="15">
    <source>
        <dbReference type="ARBA" id="ARBA00047557"/>
    </source>
</evidence>
<keyword evidence="14" id="KW-0012">Acyltransferase</keyword>
<feature type="region of interest" description="Disordered" evidence="18">
    <location>
        <begin position="82"/>
        <end position="219"/>
    </location>
</feature>
<evidence type="ECO:0000259" key="19">
    <source>
        <dbReference type="SMART" id="SM00298"/>
    </source>
</evidence>
<dbReference type="GO" id="GO:0010468">
    <property type="term" value="P:regulation of gene expression"/>
    <property type="evidence" value="ECO:0007669"/>
    <property type="project" value="UniProtKB-ARBA"/>
</dbReference>
<dbReference type="GeneID" id="118422856"/>
<gene>
    <name evidence="21" type="primary">LOC118422856</name>
</gene>
<comment type="catalytic activity">
    <reaction evidence="15">
        <text>2-hydroxyisobutanoyl-CoA + L-lysyl-[protein] = N(6)-(2-hydroxyisobutanoyl)-L-lysyl-[protein] + CoA + H(+)</text>
        <dbReference type="Rhea" id="RHEA:24180"/>
        <dbReference type="Rhea" id="RHEA-COMP:9752"/>
        <dbReference type="Rhea" id="RHEA-COMP:15921"/>
        <dbReference type="ChEBI" id="CHEBI:15378"/>
        <dbReference type="ChEBI" id="CHEBI:29969"/>
        <dbReference type="ChEBI" id="CHEBI:57287"/>
        <dbReference type="ChEBI" id="CHEBI:131780"/>
        <dbReference type="ChEBI" id="CHEBI:144968"/>
    </reaction>
    <physiologicalReaction direction="left-to-right" evidence="15">
        <dbReference type="Rhea" id="RHEA:24181"/>
    </physiologicalReaction>
</comment>
<keyword evidence="13" id="KW-0539">Nucleus</keyword>
<name>A0A9J7N221_BRAFL</name>
<dbReference type="Gene3D" id="2.30.30.140">
    <property type="match status" value="1"/>
</dbReference>
<dbReference type="InterPro" id="IPR016197">
    <property type="entry name" value="Chromo-like_dom_sf"/>
</dbReference>
<dbReference type="PANTHER" id="PTHR10615:SF219">
    <property type="entry name" value="HISTONE ACETYLTRANSFERASE KAT5"/>
    <property type="match status" value="1"/>
</dbReference>
<dbReference type="GO" id="GO:0006281">
    <property type="term" value="P:DNA repair"/>
    <property type="evidence" value="ECO:0007669"/>
    <property type="project" value="UniProtKB-KW"/>
</dbReference>
<accession>A0A9J7N221</accession>
<evidence type="ECO:0000256" key="14">
    <source>
        <dbReference type="ARBA" id="ARBA00023315"/>
    </source>
</evidence>
<evidence type="ECO:0000256" key="18">
    <source>
        <dbReference type="SAM" id="MobiDB-lite"/>
    </source>
</evidence>
<dbReference type="OrthoDB" id="787137at2759"/>
<evidence type="ECO:0000256" key="9">
    <source>
        <dbReference type="ARBA" id="ARBA00022990"/>
    </source>
</evidence>
<sequence>MADDKENKKIGLKTTLDMVVEGCRLPVKMSILPNEEEEWPLAEILSRKEEKGKLEFYVHYIDFNKRLDEWVLPDRLRVEELQFPRKDQKTPQKQTSSAANSRPTTPDRELQEKKTTVDRSESDSPSPSLLSKKLSLPEQTSSPAAKLGGQGQTPQSQTKSNAGRKRKAIFLDEKQDLPPAYCNSLSSQDSQDAPATPQPSAPPQQPRQTGSMSSSHDENIITRIKNIETIELGKYRIKPWYFSPYPPVSICTLV</sequence>
<dbReference type="EC" id="2.3.1.48" evidence="3"/>
<keyword evidence="4" id="KW-0808">Transferase</keyword>
<feature type="compositionally biased region" description="Polar residues" evidence="18">
    <location>
        <begin position="152"/>
        <end position="161"/>
    </location>
</feature>
<comment type="subcellular location">
    <subcellularLocation>
        <location evidence="1">Nucleus</location>
    </subcellularLocation>
</comment>
<dbReference type="OMA" id="PAVGHEN"/>
<dbReference type="SMART" id="SM00298">
    <property type="entry name" value="CHROMO"/>
    <property type="match status" value="1"/>
</dbReference>
<dbReference type="GO" id="GO:0008270">
    <property type="term" value="F:zinc ion binding"/>
    <property type="evidence" value="ECO:0007669"/>
    <property type="project" value="UniProtKB-KW"/>
</dbReference>
<reference evidence="20" key="1">
    <citation type="journal article" date="2020" name="Nat. Ecol. Evol.">
        <title>Deeply conserved synteny resolves early events in vertebrate evolution.</title>
        <authorList>
            <person name="Simakov O."/>
            <person name="Marletaz F."/>
            <person name="Yue J.X."/>
            <person name="O'Connell B."/>
            <person name="Jenkins J."/>
            <person name="Brandt A."/>
            <person name="Calef R."/>
            <person name="Tung C.H."/>
            <person name="Huang T.K."/>
            <person name="Schmutz J."/>
            <person name="Satoh N."/>
            <person name="Yu J.K."/>
            <person name="Putnam N.H."/>
            <person name="Green R.E."/>
            <person name="Rokhsar D.S."/>
        </authorList>
    </citation>
    <scope>NUCLEOTIDE SEQUENCE [LARGE SCALE GENOMIC DNA]</scope>
    <source>
        <strain evidence="20">S238N-H82</strain>
    </source>
</reference>
<evidence type="ECO:0000256" key="1">
    <source>
        <dbReference type="ARBA" id="ARBA00004123"/>
    </source>
</evidence>
<dbReference type="Pfam" id="PF11717">
    <property type="entry name" value="Tudor-knot"/>
    <property type="match status" value="1"/>
</dbReference>
<keyword evidence="10" id="KW-0805">Transcription regulation</keyword>
<evidence type="ECO:0000256" key="5">
    <source>
        <dbReference type="ARBA" id="ARBA00022723"/>
    </source>
</evidence>
<dbReference type="Pfam" id="PF17772">
    <property type="entry name" value="zf-MYST"/>
    <property type="match status" value="1"/>
</dbReference>
<dbReference type="SUPFAM" id="SSF54160">
    <property type="entry name" value="Chromo domain-like"/>
    <property type="match status" value="1"/>
</dbReference>
<evidence type="ECO:0000256" key="7">
    <source>
        <dbReference type="ARBA" id="ARBA00022771"/>
    </source>
</evidence>
<dbReference type="InterPro" id="IPR040706">
    <property type="entry name" value="Zf-MYST"/>
</dbReference>
<dbReference type="RefSeq" id="XP_035686566.1">
    <property type="nucleotide sequence ID" value="XM_035830673.1"/>
</dbReference>
<comment type="catalytic activity">
    <reaction evidence="16">
        <text>(2E)-butenoyl-CoA + L-lysyl-[protein] = N(6)-(2E)-butenoyl-L-lysyl-[protein] + CoA + H(+)</text>
        <dbReference type="Rhea" id="RHEA:53908"/>
        <dbReference type="Rhea" id="RHEA-COMP:9752"/>
        <dbReference type="Rhea" id="RHEA-COMP:13707"/>
        <dbReference type="ChEBI" id="CHEBI:15378"/>
        <dbReference type="ChEBI" id="CHEBI:29969"/>
        <dbReference type="ChEBI" id="CHEBI:57287"/>
        <dbReference type="ChEBI" id="CHEBI:57332"/>
        <dbReference type="ChEBI" id="CHEBI:137954"/>
    </reaction>
    <physiologicalReaction direction="left-to-right" evidence="16">
        <dbReference type="Rhea" id="RHEA:53909"/>
    </physiologicalReaction>
</comment>
<dbReference type="GO" id="GO:0032991">
    <property type="term" value="C:protein-containing complex"/>
    <property type="evidence" value="ECO:0007669"/>
    <property type="project" value="UniProtKB-ARBA"/>
</dbReference>
<proteinExistence type="inferred from homology"/>
<dbReference type="KEGG" id="bfo:118422856"/>
<keyword evidence="11" id="KW-0804">Transcription</keyword>
<dbReference type="InterPro" id="IPR000953">
    <property type="entry name" value="Chromo/chromo_shadow_dom"/>
</dbReference>
<keyword evidence="6" id="KW-0227">DNA damage</keyword>
<dbReference type="InterPro" id="IPR025995">
    <property type="entry name" value="Tudor-knot"/>
</dbReference>
<dbReference type="GO" id="GO:0061733">
    <property type="term" value="F:protein-lysine-acetyltransferase activity"/>
    <property type="evidence" value="ECO:0007669"/>
    <property type="project" value="UniProtKB-EC"/>
</dbReference>
<evidence type="ECO:0000313" key="20">
    <source>
        <dbReference type="Proteomes" id="UP000001554"/>
    </source>
</evidence>
<dbReference type="PANTHER" id="PTHR10615">
    <property type="entry name" value="HISTONE ACETYLTRANSFERASE"/>
    <property type="match status" value="1"/>
</dbReference>
<organism evidence="20 21">
    <name type="scientific">Branchiostoma floridae</name>
    <name type="common">Florida lancelet</name>
    <name type="synonym">Amphioxus</name>
    <dbReference type="NCBI Taxonomy" id="7739"/>
    <lineage>
        <taxon>Eukaryota</taxon>
        <taxon>Metazoa</taxon>
        <taxon>Chordata</taxon>
        <taxon>Cephalochordata</taxon>
        <taxon>Leptocardii</taxon>
        <taxon>Amphioxiformes</taxon>
        <taxon>Branchiostomatidae</taxon>
        <taxon>Branchiostoma</taxon>
    </lineage>
</organism>
<dbReference type="FunFam" id="2.30.30.140:FF:000013">
    <property type="entry name" value="Histone acetyltransferase"/>
    <property type="match status" value="1"/>
</dbReference>
<keyword evidence="7" id="KW-0863">Zinc-finger</keyword>
<reference evidence="21" key="2">
    <citation type="submission" date="2025-08" db="UniProtKB">
        <authorList>
            <consortium name="RefSeq"/>
        </authorList>
    </citation>
    <scope>IDENTIFICATION</scope>
    <source>
        <strain evidence="21">S238N-H82</strain>
        <tissue evidence="21">Testes</tissue>
    </source>
</reference>
<keyword evidence="8" id="KW-0862">Zinc</keyword>
<protein>
    <recommendedName>
        <fullName evidence="3">histone acetyltransferase</fullName>
        <ecNumber evidence="3">2.3.1.48</ecNumber>
    </recommendedName>
</protein>
<dbReference type="Gene3D" id="3.30.60.60">
    <property type="entry name" value="N-acetyl transferase-like"/>
    <property type="match status" value="1"/>
</dbReference>
<evidence type="ECO:0000256" key="13">
    <source>
        <dbReference type="ARBA" id="ARBA00023242"/>
    </source>
</evidence>
<dbReference type="Proteomes" id="UP000001554">
    <property type="component" value="Chromosome 1"/>
</dbReference>
<evidence type="ECO:0000256" key="12">
    <source>
        <dbReference type="ARBA" id="ARBA00023204"/>
    </source>
</evidence>
<evidence type="ECO:0000256" key="10">
    <source>
        <dbReference type="ARBA" id="ARBA00023015"/>
    </source>
</evidence>
<evidence type="ECO:0000256" key="4">
    <source>
        <dbReference type="ARBA" id="ARBA00022679"/>
    </source>
</evidence>
<feature type="compositionally biased region" description="Polar residues" evidence="18">
    <location>
        <begin position="91"/>
        <end position="104"/>
    </location>
</feature>
<evidence type="ECO:0000313" key="21">
    <source>
        <dbReference type="RefSeq" id="XP_035686566.1"/>
    </source>
</evidence>
<dbReference type="InterPro" id="IPR050603">
    <property type="entry name" value="MYST_HAT"/>
</dbReference>
<feature type="compositionally biased region" description="Pro residues" evidence="18">
    <location>
        <begin position="196"/>
        <end position="205"/>
    </location>
</feature>
<evidence type="ECO:0000256" key="2">
    <source>
        <dbReference type="ARBA" id="ARBA00010107"/>
    </source>
</evidence>
<keyword evidence="9" id="KW-0007">Acetylation</keyword>
<keyword evidence="12" id="KW-0234">DNA repair</keyword>
<keyword evidence="5" id="KW-0479">Metal-binding</keyword>
<evidence type="ECO:0000256" key="6">
    <source>
        <dbReference type="ARBA" id="ARBA00022763"/>
    </source>
</evidence>
<evidence type="ECO:0000256" key="3">
    <source>
        <dbReference type="ARBA" id="ARBA00013184"/>
    </source>
</evidence>
<dbReference type="GO" id="GO:0000785">
    <property type="term" value="C:chromatin"/>
    <property type="evidence" value="ECO:0007669"/>
    <property type="project" value="UniProtKB-ARBA"/>
</dbReference>
<keyword evidence="20" id="KW-1185">Reference proteome</keyword>
<evidence type="ECO:0000256" key="17">
    <source>
        <dbReference type="ARBA" id="ARBA00048940"/>
    </source>
</evidence>
<evidence type="ECO:0000256" key="16">
    <source>
        <dbReference type="ARBA" id="ARBA00047752"/>
    </source>
</evidence>